<gene>
    <name evidence="2" type="ORF">BCF89_10449</name>
</gene>
<dbReference type="OrthoDB" id="394871at2"/>
<dbReference type="RefSeq" id="WP_111518542.1">
    <property type="nucleotide sequence ID" value="NZ_QKUB01000004.1"/>
</dbReference>
<evidence type="ECO:0008006" key="4">
    <source>
        <dbReference type="Google" id="ProtNLM"/>
    </source>
</evidence>
<dbReference type="InterPro" id="IPR054783">
    <property type="entry name" value="P60-like"/>
</dbReference>
<evidence type="ECO:0000256" key="1">
    <source>
        <dbReference type="SAM" id="SignalP"/>
    </source>
</evidence>
<sequence>MKKNLIIKLALTTSILPTFSLISASCQKENNSNTKVENAGFQNSFLKEQTSKNQLFLELIDTYLNTFYKNDLTKVSGKNNEDRILKAIEQKNTQLYKDLYDVFKPFAAKKLEENPQIFWNLKQEFIKLDIETSNFAPTPDTIPTEDQFIFILKNSKPLAFNWRLEVQKLLISKLYLLKSREEFKKLSVNDKGLDKHQVSLESDIKKDSTSKTKKEIYEALDLKADNLYLVKWLVENPIIEKWSFTDDQDMNLRIGFANVANFKDFNDLASYASENKVKYDYNPVAKYKDFIIASGKSEYSNGKNDLETLRAFQGIQQNTATSGDLNNSFEALKNTQSPVFGFLNPNTNQVLDQDYFKFVSILEKESKLPKIKATSQLNSKVSKLKESDKLSAEDIEFEGLTRDNSNKNRFTKELTMNNGSQQKYKLIYEIVGDITYSGTNVRVPMRLSVESLGKRHYYDFTAVLEKKDSKFEADQKELKFNLDKYPKTVNMIKDKKVDAAYVIKIAPLFNSNKQKDKEGKEVEKGKLTLDKTPWESKEEQSKIANHIVIAKGNELFREANKYIRDYLGFELKDFDPTILEIFKQVGLI</sequence>
<dbReference type="EMBL" id="QKUB01000004">
    <property type="protein sequence ID" value="PZV99970.1"/>
    <property type="molecule type" value="Genomic_DNA"/>
</dbReference>
<evidence type="ECO:0000313" key="3">
    <source>
        <dbReference type="Proteomes" id="UP000249646"/>
    </source>
</evidence>
<dbReference type="AlphaFoldDB" id="A0A2W7G4I3"/>
<proteinExistence type="predicted"/>
<evidence type="ECO:0000313" key="2">
    <source>
        <dbReference type="EMBL" id="PZV99970.1"/>
    </source>
</evidence>
<feature type="signal peptide" evidence="1">
    <location>
        <begin position="1"/>
        <end position="24"/>
    </location>
</feature>
<keyword evidence="1" id="KW-0732">Signal</keyword>
<name>A0A2W7G4I3_9BACT</name>
<accession>A0A2W7G4I3</accession>
<comment type="caution">
    <text evidence="2">The sequence shown here is derived from an EMBL/GenBank/DDBJ whole genome shotgun (WGS) entry which is preliminary data.</text>
</comment>
<dbReference type="Proteomes" id="UP000249646">
    <property type="component" value="Unassembled WGS sequence"/>
</dbReference>
<reference evidence="2 3" key="1">
    <citation type="submission" date="2018-06" db="EMBL/GenBank/DDBJ databases">
        <title>Genomic Encyclopedia of Archaeal and Bacterial Type Strains, Phase II (KMG-II): from individual species to whole genera.</title>
        <authorList>
            <person name="Goeker M."/>
        </authorList>
    </citation>
    <scope>NUCLEOTIDE SEQUENCE [LARGE SCALE GENOMIC DNA]</scope>
    <source>
        <strain evidence="2 3">ATCC 51348</strain>
    </source>
</reference>
<dbReference type="NCBIfam" id="NF045835">
    <property type="entry name" value="P60_lipo"/>
    <property type="match status" value="1"/>
</dbReference>
<protein>
    <recommendedName>
        <fullName evidence="4">Lipoprotein</fullName>
    </recommendedName>
</protein>
<feature type="chain" id="PRO_5015872306" description="Lipoprotein" evidence="1">
    <location>
        <begin position="25"/>
        <end position="588"/>
    </location>
</feature>
<organism evidence="2 3">
    <name type="scientific">Metamycoplasma auris</name>
    <dbReference type="NCBI Taxonomy" id="51363"/>
    <lineage>
        <taxon>Bacteria</taxon>
        <taxon>Bacillati</taxon>
        <taxon>Mycoplasmatota</taxon>
        <taxon>Mycoplasmoidales</taxon>
        <taxon>Metamycoplasmataceae</taxon>
        <taxon>Metamycoplasma</taxon>
    </lineage>
</organism>
<keyword evidence="3" id="KW-1185">Reference proteome</keyword>
<dbReference type="PROSITE" id="PS51257">
    <property type="entry name" value="PROKAR_LIPOPROTEIN"/>
    <property type="match status" value="1"/>
</dbReference>